<dbReference type="PANTHER" id="PTHR19433">
    <property type="entry name" value="T-CELL RECEPTOR ALPHA CHAIN V REGION-RELATED"/>
    <property type="match status" value="1"/>
</dbReference>
<evidence type="ECO:0000256" key="1">
    <source>
        <dbReference type="ARBA" id="ARBA00004236"/>
    </source>
</evidence>
<dbReference type="Proteomes" id="UP000265200">
    <property type="component" value="Chromosome 1"/>
</dbReference>
<dbReference type="Pfam" id="PF07686">
    <property type="entry name" value="V-set"/>
    <property type="match status" value="1"/>
</dbReference>
<dbReference type="InterPro" id="IPR052051">
    <property type="entry name" value="TCR_complex_component"/>
</dbReference>
<dbReference type="InterPro" id="IPR036179">
    <property type="entry name" value="Ig-like_dom_sf"/>
</dbReference>
<feature type="domain" description="Ig-like" evidence="8">
    <location>
        <begin position="22"/>
        <end position="123"/>
    </location>
</feature>
<dbReference type="PANTHER" id="PTHR19433:SF111">
    <property type="entry name" value="T CELL RECEPTOR ALPHA VARIABLE 4"/>
    <property type="match status" value="1"/>
</dbReference>
<dbReference type="Ensembl" id="ENSORLT00015006586.1">
    <property type="protein sequence ID" value="ENSORLP00015005041.1"/>
    <property type="gene ID" value="ENSORLG00015005819.1"/>
</dbReference>
<dbReference type="GO" id="GO:0002376">
    <property type="term" value="P:immune system process"/>
    <property type="evidence" value="ECO:0007669"/>
    <property type="project" value="UniProtKB-KW"/>
</dbReference>
<keyword evidence="3" id="KW-0732">Signal</keyword>
<evidence type="ECO:0000313" key="10">
    <source>
        <dbReference type="Proteomes" id="UP000265200"/>
    </source>
</evidence>
<dbReference type="AlphaFoldDB" id="A0A3P9HB69"/>
<evidence type="ECO:0000256" key="3">
    <source>
        <dbReference type="ARBA" id="ARBA00022729"/>
    </source>
</evidence>
<evidence type="ECO:0000256" key="5">
    <source>
        <dbReference type="ARBA" id="ARBA00023136"/>
    </source>
</evidence>
<evidence type="ECO:0000256" key="2">
    <source>
        <dbReference type="ARBA" id="ARBA00022475"/>
    </source>
</evidence>
<protein>
    <recommendedName>
        <fullName evidence="8">Ig-like domain-containing protein</fullName>
    </recommendedName>
</protein>
<accession>A0A3P9HB69</accession>
<keyword evidence="2" id="KW-1003">Cell membrane</keyword>
<reference key="1">
    <citation type="journal article" date="2007" name="Nature">
        <title>The medaka draft genome and insights into vertebrate genome evolution.</title>
        <authorList>
            <person name="Kasahara M."/>
            <person name="Naruse K."/>
            <person name="Sasaki S."/>
            <person name="Nakatani Y."/>
            <person name="Qu W."/>
            <person name="Ahsan B."/>
            <person name="Yamada T."/>
            <person name="Nagayasu Y."/>
            <person name="Doi K."/>
            <person name="Kasai Y."/>
            <person name="Jindo T."/>
            <person name="Kobayashi D."/>
            <person name="Shimada A."/>
            <person name="Toyoda A."/>
            <person name="Kuroki Y."/>
            <person name="Fujiyama A."/>
            <person name="Sasaki T."/>
            <person name="Shimizu A."/>
            <person name="Asakawa S."/>
            <person name="Shimizu N."/>
            <person name="Hashimoto S."/>
            <person name="Yang J."/>
            <person name="Lee Y."/>
            <person name="Matsushima K."/>
            <person name="Sugano S."/>
            <person name="Sakaizumi M."/>
            <person name="Narita T."/>
            <person name="Ohishi K."/>
            <person name="Haga S."/>
            <person name="Ohta F."/>
            <person name="Nomoto H."/>
            <person name="Nogata K."/>
            <person name="Morishita T."/>
            <person name="Endo T."/>
            <person name="Shin-I T."/>
            <person name="Takeda H."/>
            <person name="Morishita S."/>
            <person name="Kohara Y."/>
        </authorList>
    </citation>
    <scope>NUCLEOTIDE SEQUENCE [LARGE SCALE GENOMIC DNA]</scope>
    <source>
        <strain>Hd-rR</strain>
    </source>
</reference>
<evidence type="ECO:0000313" key="9">
    <source>
        <dbReference type="Ensembl" id="ENSORLP00015005041.1"/>
    </source>
</evidence>
<organism evidence="9 10">
    <name type="scientific">Oryzias latipes</name>
    <name type="common">Japanese rice fish</name>
    <name type="synonym">Japanese killifish</name>
    <dbReference type="NCBI Taxonomy" id="8090"/>
    <lineage>
        <taxon>Eukaryota</taxon>
        <taxon>Metazoa</taxon>
        <taxon>Chordata</taxon>
        <taxon>Craniata</taxon>
        <taxon>Vertebrata</taxon>
        <taxon>Euteleostomi</taxon>
        <taxon>Actinopterygii</taxon>
        <taxon>Neopterygii</taxon>
        <taxon>Teleostei</taxon>
        <taxon>Neoteleostei</taxon>
        <taxon>Acanthomorphata</taxon>
        <taxon>Ovalentaria</taxon>
        <taxon>Atherinomorphae</taxon>
        <taxon>Beloniformes</taxon>
        <taxon>Adrianichthyidae</taxon>
        <taxon>Oryziinae</taxon>
        <taxon>Oryzias</taxon>
    </lineage>
</organism>
<dbReference type="SUPFAM" id="SSF48726">
    <property type="entry name" value="Immunoglobulin"/>
    <property type="match status" value="1"/>
</dbReference>
<dbReference type="Gene3D" id="2.60.40.10">
    <property type="entry name" value="Immunoglobulins"/>
    <property type="match status" value="1"/>
</dbReference>
<reference evidence="9" key="3">
    <citation type="submission" date="2025-08" db="UniProtKB">
        <authorList>
            <consortium name="Ensembl"/>
        </authorList>
    </citation>
    <scope>IDENTIFICATION</scope>
    <source>
        <strain evidence="9">HSOK</strain>
    </source>
</reference>
<keyword evidence="7" id="KW-0325">Glycoprotein</keyword>
<keyword evidence="5" id="KW-0472">Membrane</keyword>
<dbReference type="InterPro" id="IPR013783">
    <property type="entry name" value="Ig-like_fold"/>
</dbReference>
<evidence type="ECO:0000259" key="8">
    <source>
        <dbReference type="PROSITE" id="PS50835"/>
    </source>
</evidence>
<proteinExistence type="predicted"/>
<keyword evidence="6" id="KW-1015">Disulfide bond</keyword>
<dbReference type="InterPro" id="IPR007110">
    <property type="entry name" value="Ig-like_dom"/>
</dbReference>
<evidence type="ECO:0000256" key="7">
    <source>
        <dbReference type="ARBA" id="ARBA00023180"/>
    </source>
</evidence>
<evidence type="ECO:0000256" key="4">
    <source>
        <dbReference type="ARBA" id="ARBA00022859"/>
    </source>
</evidence>
<comment type="subcellular location">
    <subcellularLocation>
        <location evidence="1">Cell membrane</location>
    </subcellularLocation>
</comment>
<name>A0A3P9HB69_ORYLA</name>
<dbReference type="PROSITE" id="PS50835">
    <property type="entry name" value="IG_LIKE"/>
    <property type="match status" value="1"/>
</dbReference>
<reference evidence="9" key="4">
    <citation type="submission" date="2025-09" db="UniProtKB">
        <authorList>
            <consortium name="Ensembl"/>
        </authorList>
    </citation>
    <scope>IDENTIFICATION</scope>
    <source>
        <strain evidence="9">HSOK</strain>
    </source>
</reference>
<dbReference type="InterPro" id="IPR013106">
    <property type="entry name" value="Ig_V-set"/>
</dbReference>
<dbReference type="InterPro" id="IPR003599">
    <property type="entry name" value="Ig_sub"/>
</dbReference>
<dbReference type="GO" id="GO:0005886">
    <property type="term" value="C:plasma membrane"/>
    <property type="evidence" value="ECO:0007669"/>
    <property type="project" value="UniProtKB-SubCell"/>
</dbReference>
<keyword evidence="4" id="KW-0391">Immunity</keyword>
<reference evidence="9 10" key="2">
    <citation type="submission" date="2017-04" db="EMBL/GenBank/DDBJ databases">
        <title>CpG methylation of centromeres and impact of large insertions on vertebrate speciation.</title>
        <authorList>
            <person name="Ichikawa K."/>
            <person name="Yoshimura J."/>
            <person name="Morishita S."/>
        </authorList>
    </citation>
    <scope>NUCLEOTIDE SEQUENCE</scope>
    <source>
        <strain evidence="9 10">HSOK</strain>
    </source>
</reference>
<sequence>RPLLCGHWFVVVERAYLNWTSASVSELTVRHGDNITLYCDCKMEAGQLTVWFRISFHENQPVLVLDKNYFFEISRKTRFIWTKNVSSDSYDLTIINVTCSDEGFYYCGTEGKMTGKANDIDLNTWYKYSNIIRKISISKYFTQISSEETFIVFYRKLTLTALPCCVAKKVHSTETASTTHRSSKK</sequence>
<dbReference type="SMART" id="SM00409">
    <property type="entry name" value="IG"/>
    <property type="match status" value="1"/>
</dbReference>
<evidence type="ECO:0000256" key="6">
    <source>
        <dbReference type="ARBA" id="ARBA00023157"/>
    </source>
</evidence>